<dbReference type="Proteomes" id="UP000472839">
    <property type="component" value="Unassembled WGS sequence"/>
</dbReference>
<evidence type="ECO:0000313" key="1">
    <source>
        <dbReference type="EMBL" id="KAB7885017.1"/>
    </source>
</evidence>
<name>A0A6L4WQ96_9BACT</name>
<dbReference type="EMBL" id="WFKJ01000096">
    <property type="protein sequence ID" value="KAB7885793.1"/>
    <property type="molecule type" value="Genomic_DNA"/>
</dbReference>
<accession>A0A6L4WQ96</accession>
<reference evidence="3 4" key="1">
    <citation type="submission" date="2019-10" db="EMBL/GenBank/DDBJ databases">
        <title>Poseidonibacter ostreae sp. nov., isolated from the gut of the Ostrea denselamellosa.</title>
        <authorList>
            <person name="Choi A."/>
        </authorList>
    </citation>
    <scope>NUCLEOTIDE SEQUENCE [LARGE SCALE GENOMIC DNA]</scope>
    <source>
        <strain evidence="1 4">SJOD-M-33</strain>
        <strain evidence="2 3">SJOD-M-5</strain>
    </source>
</reference>
<dbReference type="Proteomes" id="UP000461010">
    <property type="component" value="Unassembled WGS sequence"/>
</dbReference>
<dbReference type="EMBL" id="WFKK01000067">
    <property type="protein sequence ID" value="KAB7885017.1"/>
    <property type="molecule type" value="Genomic_DNA"/>
</dbReference>
<protein>
    <submittedName>
        <fullName evidence="1">Uncharacterized protein</fullName>
    </submittedName>
</protein>
<dbReference type="RefSeq" id="WP_152192357.1">
    <property type="nucleotide sequence ID" value="NZ_WFKI01000100.1"/>
</dbReference>
<dbReference type="AlphaFoldDB" id="A0A6L4WQ96"/>
<organism evidence="1 4">
    <name type="scientific">Poseidonibacter ostreae</name>
    <dbReference type="NCBI Taxonomy" id="2654171"/>
    <lineage>
        <taxon>Bacteria</taxon>
        <taxon>Pseudomonadati</taxon>
        <taxon>Campylobacterota</taxon>
        <taxon>Epsilonproteobacteria</taxon>
        <taxon>Campylobacterales</taxon>
        <taxon>Arcobacteraceae</taxon>
        <taxon>Poseidonibacter</taxon>
    </lineage>
</organism>
<keyword evidence="3" id="KW-1185">Reference proteome</keyword>
<sequence length="161" mass="19713">MYLLNDTPILLEFLKRTIKLSNDKPKYFKKLENEFFIAGKCNCNQSDCSTVYLKRRKEWKEDDYEYSFHTNNCNVNIIPYGKNYLEIECIRYNDFPHKKEINKLFGKRKQISSSYPRISKKIKKLTKKEKERLDNYFKYSKRVSIYEKTIKHKLDFRIYQN</sequence>
<gene>
    <name evidence="2" type="ORF">GBG18_14910</name>
    <name evidence="1" type="ORF">GBG19_14915</name>
</gene>
<comment type="caution">
    <text evidence="1">The sequence shown here is derived from an EMBL/GenBank/DDBJ whole genome shotgun (WGS) entry which is preliminary data.</text>
</comment>
<evidence type="ECO:0000313" key="3">
    <source>
        <dbReference type="Proteomes" id="UP000461010"/>
    </source>
</evidence>
<proteinExistence type="predicted"/>
<evidence type="ECO:0000313" key="2">
    <source>
        <dbReference type="EMBL" id="KAB7885793.1"/>
    </source>
</evidence>
<evidence type="ECO:0000313" key="4">
    <source>
        <dbReference type="Proteomes" id="UP000472839"/>
    </source>
</evidence>